<evidence type="ECO:0000256" key="8">
    <source>
        <dbReference type="ARBA" id="ARBA00049299"/>
    </source>
</evidence>
<evidence type="ECO:0000256" key="9">
    <source>
        <dbReference type="ARBA" id="ARBA00051693"/>
    </source>
</evidence>
<dbReference type="EMBL" id="NWUJ01000007">
    <property type="protein sequence ID" value="PFH34017.1"/>
    <property type="molecule type" value="Genomic_DNA"/>
</dbReference>
<dbReference type="Gene3D" id="3.30.200.20">
    <property type="entry name" value="Phosphorylase Kinase, domain 1"/>
    <property type="match status" value="1"/>
</dbReference>
<evidence type="ECO:0000256" key="4">
    <source>
        <dbReference type="ARBA" id="ARBA00022840"/>
    </source>
</evidence>
<evidence type="ECO:0000256" key="10">
    <source>
        <dbReference type="PROSITE-ProRule" id="PRU10141"/>
    </source>
</evidence>
<keyword evidence="1" id="KW-0808">Transferase</keyword>
<dbReference type="SMART" id="SM00220">
    <property type="entry name" value="S_TKc"/>
    <property type="match status" value="1"/>
</dbReference>
<dbReference type="KEGG" id="bbes:BESB_071690"/>
<organism evidence="13 14">
    <name type="scientific">Besnoitia besnoiti</name>
    <name type="common">Apicomplexan protozoan</name>
    <dbReference type="NCBI Taxonomy" id="94643"/>
    <lineage>
        <taxon>Eukaryota</taxon>
        <taxon>Sar</taxon>
        <taxon>Alveolata</taxon>
        <taxon>Apicomplexa</taxon>
        <taxon>Conoidasida</taxon>
        <taxon>Coccidia</taxon>
        <taxon>Eucoccidiorida</taxon>
        <taxon>Eimeriorina</taxon>
        <taxon>Sarcocystidae</taxon>
        <taxon>Besnoitia</taxon>
    </lineage>
</organism>
<keyword evidence="4 10" id="KW-0067">ATP-binding</keyword>
<dbReference type="OrthoDB" id="330470at2759"/>
<dbReference type="GO" id="GO:0004708">
    <property type="term" value="F:MAP kinase kinase activity"/>
    <property type="evidence" value="ECO:0007669"/>
    <property type="project" value="UniProtKB-EC"/>
</dbReference>
<comment type="catalytic activity">
    <reaction evidence="7">
        <text>L-seryl-[protein] + ATP = O-phospho-L-seryl-[protein] + ADP + H(+)</text>
        <dbReference type="Rhea" id="RHEA:17989"/>
        <dbReference type="Rhea" id="RHEA-COMP:9863"/>
        <dbReference type="Rhea" id="RHEA-COMP:11604"/>
        <dbReference type="ChEBI" id="CHEBI:15378"/>
        <dbReference type="ChEBI" id="CHEBI:29999"/>
        <dbReference type="ChEBI" id="CHEBI:30616"/>
        <dbReference type="ChEBI" id="CHEBI:83421"/>
        <dbReference type="ChEBI" id="CHEBI:456216"/>
        <dbReference type="EC" id="2.7.12.2"/>
    </reaction>
</comment>
<evidence type="ECO:0000256" key="2">
    <source>
        <dbReference type="ARBA" id="ARBA00022741"/>
    </source>
</evidence>
<dbReference type="GO" id="GO:0005524">
    <property type="term" value="F:ATP binding"/>
    <property type="evidence" value="ECO:0007669"/>
    <property type="project" value="UniProtKB-UniRule"/>
</dbReference>
<name>A0A2A9MEG0_BESBE</name>
<evidence type="ECO:0000256" key="1">
    <source>
        <dbReference type="ARBA" id="ARBA00022679"/>
    </source>
</evidence>
<evidence type="ECO:0000256" key="5">
    <source>
        <dbReference type="ARBA" id="ARBA00038035"/>
    </source>
</evidence>
<keyword evidence="2 10" id="KW-0547">Nucleotide-binding</keyword>
<dbReference type="PROSITE" id="PS00107">
    <property type="entry name" value="PROTEIN_KINASE_ATP"/>
    <property type="match status" value="1"/>
</dbReference>
<dbReference type="InterPro" id="IPR027916">
    <property type="entry name" value="Kinase-like_dom_ROP"/>
</dbReference>
<dbReference type="VEuPathDB" id="ToxoDB:BESB_071690"/>
<dbReference type="PROSITE" id="PS50011">
    <property type="entry name" value="PROTEIN_KINASE_DOM"/>
    <property type="match status" value="1"/>
</dbReference>
<gene>
    <name evidence="13" type="ORF">BESB_071690</name>
</gene>
<dbReference type="EC" id="2.7.12.2" evidence="6"/>
<dbReference type="SUPFAM" id="SSF56112">
    <property type="entry name" value="Protein kinase-like (PK-like)"/>
    <property type="match status" value="1"/>
</dbReference>
<dbReference type="RefSeq" id="XP_029218026.1">
    <property type="nucleotide sequence ID" value="XM_029365542.1"/>
</dbReference>
<dbReference type="PANTHER" id="PTHR48013">
    <property type="entry name" value="DUAL SPECIFICITY MITOGEN-ACTIVATED PROTEIN KINASE KINASE 5-RELATED"/>
    <property type="match status" value="1"/>
</dbReference>
<dbReference type="GeneID" id="40312095"/>
<evidence type="ECO:0000256" key="11">
    <source>
        <dbReference type="SAM" id="MobiDB-lite"/>
    </source>
</evidence>
<dbReference type="PROSITE" id="PS00108">
    <property type="entry name" value="PROTEIN_KINASE_ST"/>
    <property type="match status" value="1"/>
</dbReference>
<keyword evidence="14" id="KW-1185">Reference proteome</keyword>
<evidence type="ECO:0000313" key="14">
    <source>
        <dbReference type="Proteomes" id="UP000224006"/>
    </source>
</evidence>
<feature type="domain" description="Protein kinase" evidence="12">
    <location>
        <begin position="275"/>
        <end position="571"/>
    </location>
</feature>
<evidence type="ECO:0000259" key="12">
    <source>
        <dbReference type="PROSITE" id="PS50011"/>
    </source>
</evidence>
<feature type="compositionally biased region" description="Polar residues" evidence="11">
    <location>
        <begin position="85"/>
        <end position="108"/>
    </location>
</feature>
<dbReference type="Pfam" id="PF14531">
    <property type="entry name" value="Kinase-like"/>
    <property type="match status" value="1"/>
</dbReference>
<evidence type="ECO:0000256" key="7">
    <source>
        <dbReference type="ARBA" id="ARBA00049014"/>
    </source>
</evidence>
<accession>A0A2A9MEG0</accession>
<dbReference type="PANTHER" id="PTHR48013:SF9">
    <property type="entry name" value="DUAL SPECIFICITY MITOGEN-ACTIVATED PROTEIN KINASE KINASE 5"/>
    <property type="match status" value="1"/>
</dbReference>
<evidence type="ECO:0000256" key="3">
    <source>
        <dbReference type="ARBA" id="ARBA00022777"/>
    </source>
</evidence>
<dbReference type="InterPro" id="IPR000719">
    <property type="entry name" value="Prot_kinase_dom"/>
</dbReference>
<feature type="region of interest" description="Disordered" evidence="11">
    <location>
        <begin position="74"/>
        <end position="135"/>
    </location>
</feature>
<evidence type="ECO:0000313" key="13">
    <source>
        <dbReference type="EMBL" id="PFH34017.1"/>
    </source>
</evidence>
<dbReference type="Gene3D" id="1.10.510.10">
    <property type="entry name" value="Transferase(Phosphotransferase) domain 1"/>
    <property type="match status" value="1"/>
</dbReference>
<keyword evidence="3" id="KW-0418">Kinase</keyword>
<dbReference type="Proteomes" id="UP000224006">
    <property type="component" value="Unassembled WGS sequence"/>
</dbReference>
<feature type="compositionally biased region" description="Polar residues" evidence="11">
    <location>
        <begin position="582"/>
        <end position="606"/>
    </location>
</feature>
<feature type="binding site" evidence="10">
    <location>
        <position position="304"/>
    </location>
    <ligand>
        <name>ATP</name>
        <dbReference type="ChEBI" id="CHEBI:30616"/>
    </ligand>
</feature>
<sequence>MVQTLVVTAQSASTTVVTTFGAARVRCVAGLAASALVLLLHQIQGGSSFVQASFKPKSANVLYFPALDHAHHQWPGGRPHVGHLSDQTSSPTSEEVSWIQRPSTQDETAASGREPVVRSPTPPPSGQPSTKRPASLWKRVKQVGTLLRNKWAKRREAASRKQGSPFREKIRLAWHHVKRLAGRGVPYLISKIRDRLRVFLPRRESRALYFDAQETGDAAVAHLIKLVSEEIETIQSIPSKNVDFKARQDAVSNTWWPPNSELQLVSHWTGATRTLLRGRQLGTGGWAVVYSATDTETGEEFAVKVIAISGGSPADDESVEAESQIYMKFRSIGTPQEAQERLRFMVANDLMAAAGPPFKTVLQNGSLYTVSNQFILFPKAALDLVSLLKALHLNSDVSLGPHARAARLQLTAHAIKFAAILQTQQLVHGDIKPPNILIMNSGRAMLSDFTSVSRRGTVDLIYGTDAYFPPEYTPGQVEGKYTYALDSWQIGILIFQIWCLFPPEHLQTKRRAIMPLAPSDTGAPPLEERPLDFSACQSPVPEPVQSLVSRLLTFSPSQRLRSLEAMHSPEFQEIEDELSRTVSAYRQSDQVPATTSPHDPSGQASAASPDDSDTTLGSEIPGPKYGP</sequence>
<proteinExistence type="inferred from homology"/>
<dbReference type="AlphaFoldDB" id="A0A2A9MEG0"/>
<evidence type="ECO:0000256" key="6">
    <source>
        <dbReference type="ARBA" id="ARBA00038999"/>
    </source>
</evidence>
<comment type="catalytic activity">
    <reaction evidence="9">
        <text>L-tyrosyl-[protein] + ATP = O-phospho-L-tyrosyl-[protein] + ADP + H(+)</text>
        <dbReference type="Rhea" id="RHEA:10596"/>
        <dbReference type="Rhea" id="RHEA-COMP:10136"/>
        <dbReference type="Rhea" id="RHEA-COMP:20101"/>
        <dbReference type="ChEBI" id="CHEBI:15378"/>
        <dbReference type="ChEBI" id="CHEBI:30616"/>
        <dbReference type="ChEBI" id="CHEBI:46858"/>
        <dbReference type="ChEBI" id="CHEBI:61978"/>
        <dbReference type="ChEBI" id="CHEBI:456216"/>
        <dbReference type="EC" id="2.7.12.2"/>
    </reaction>
</comment>
<dbReference type="InterPro" id="IPR008271">
    <property type="entry name" value="Ser/Thr_kinase_AS"/>
</dbReference>
<comment type="catalytic activity">
    <reaction evidence="8">
        <text>L-threonyl-[protein] + ATP = O-phospho-L-threonyl-[protein] + ADP + H(+)</text>
        <dbReference type="Rhea" id="RHEA:46608"/>
        <dbReference type="Rhea" id="RHEA-COMP:11060"/>
        <dbReference type="Rhea" id="RHEA-COMP:11605"/>
        <dbReference type="ChEBI" id="CHEBI:15378"/>
        <dbReference type="ChEBI" id="CHEBI:30013"/>
        <dbReference type="ChEBI" id="CHEBI:30616"/>
        <dbReference type="ChEBI" id="CHEBI:61977"/>
        <dbReference type="ChEBI" id="CHEBI:456216"/>
        <dbReference type="EC" id="2.7.12.2"/>
    </reaction>
</comment>
<protein>
    <recommendedName>
        <fullName evidence="6">mitogen-activated protein kinase kinase</fullName>
        <ecNumber evidence="6">2.7.12.2</ecNumber>
    </recommendedName>
</protein>
<dbReference type="STRING" id="94643.A0A2A9MEG0"/>
<comment type="caution">
    <text evidence="13">The sequence shown here is derived from an EMBL/GenBank/DDBJ whole genome shotgun (WGS) entry which is preliminary data.</text>
</comment>
<feature type="region of interest" description="Disordered" evidence="11">
    <location>
        <begin position="582"/>
        <end position="627"/>
    </location>
</feature>
<comment type="similarity">
    <text evidence="5">Belongs to the protein kinase superfamily. STE Ser/Thr protein kinase family. MAP kinase kinase subfamily.</text>
</comment>
<dbReference type="InterPro" id="IPR011009">
    <property type="entry name" value="Kinase-like_dom_sf"/>
</dbReference>
<reference evidence="13 14" key="1">
    <citation type="submission" date="2017-09" db="EMBL/GenBank/DDBJ databases">
        <title>Genome sequencing of Besnoitia besnoiti strain Bb-Ger1.</title>
        <authorList>
            <person name="Schares G."/>
            <person name="Venepally P."/>
            <person name="Lorenzi H.A."/>
        </authorList>
    </citation>
    <scope>NUCLEOTIDE SEQUENCE [LARGE SCALE GENOMIC DNA]</scope>
    <source>
        <strain evidence="13 14">Bb-Ger1</strain>
    </source>
</reference>
<dbReference type="InterPro" id="IPR017441">
    <property type="entry name" value="Protein_kinase_ATP_BS"/>
</dbReference>